<name>A0A4V2BQK3_9RICK</name>
<feature type="compositionally biased region" description="Polar residues" evidence="2">
    <location>
        <begin position="320"/>
        <end position="329"/>
    </location>
</feature>
<dbReference type="EMBL" id="QOHL01000040">
    <property type="protein sequence ID" value="RZB12284.1"/>
    <property type="molecule type" value="Genomic_DNA"/>
</dbReference>
<keyword evidence="4" id="KW-1185">Reference proteome</keyword>
<protein>
    <submittedName>
        <fullName evidence="3">Uncharacterized protein</fullName>
    </submittedName>
</protein>
<evidence type="ECO:0000313" key="3">
    <source>
        <dbReference type="EMBL" id="RZB12284.1"/>
    </source>
</evidence>
<comment type="caution">
    <text evidence="3">The sequence shown here is derived from an EMBL/GenBank/DDBJ whole genome shotgun (WGS) entry which is preliminary data.</text>
</comment>
<feature type="compositionally biased region" description="Basic and acidic residues" evidence="2">
    <location>
        <begin position="310"/>
        <end position="319"/>
    </location>
</feature>
<accession>A0A4V2BQK3</accession>
<evidence type="ECO:0000313" key="4">
    <source>
        <dbReference type="Proteomes" id="UP000293377"/>
    </source>
</evidence>
<evidence type="ECO:0000256" key="2">
    <source>
        <dbReference type="SAM" id="MobiDB-lite"/>
    </source>
</evidence>
<proteinExistence type="predicted"/>
<dbReference type="RefSeq" id="WP_129992765.1">
    <property type="nucleotide sequence ID" value="NZ_QOHL01000040.1"/>
</dbReference>
<keyword evidence="1" id="KW-0175">Coiled coil</keyword>
<gene>
    <name evidence="3" type="ORF">DRF75_04935</name>
</gene>
<evidence type="ECO:0000256" key="1">
    <source>
        <dbReference type="SAM" id="Coils"/>
    </source>
</evidence>
<reference evidence="3 4" key="1">
    <citation type="submission" date="2018-06" db="EMBL/GenBank/DDBJ databases">
        <title>Complete Genome Sequence of Ehrlichia minasensis Isolated From Cattle.</title>
        <authorList>
            <person name="Aguiar D.M."/>
            <person name="Araujo J.P.A.Jr."/>
            <person name="Nakazato L."/>
            <person name="Bard E."/>
            <person name="Cabezas-Cruz A."/>
        </authorList>
    </citation>
    <scope>NUCLEOTIDE SEQUENCE [LARGE SCALE GENOMIC DNA]</scope>
    <source>
        <strain evidence="3 4">B11</strain>
    </source>
</reference>
<dbReference type="AlphaFoldDB" id="A0A4V2BQK3"/>
<feature type="compositionally biased region" description="Polar residues" evidence="2">
    <location>
        <begin position="292"/>
        <end position="306"/>
    </location>
</feature>
<organism evidence="3 4">
    <name type="scientific">Ehrlichia minasensis</name>
    <dbReference type="NCBI Taxonomy" id="1242993"/>
    <lineage>
        <taxon>Bacteria</taxon>
        <taxon>Pseudomonadati</taxon>
        <taxon>Pseudomonadota</taxon>
        <taxon>Alphaproteobacteria</taxon>
        <taxon>Rickettsiales</taxon>
        <taxon>Anaplasmataceae</taxon>
        <taxon>Ehrlichia</taxon>
    </lineage>
</organism>
<feature type="region of interest" description="Disordered" evidence="2">
    <location>
        <begin position="282"/>
        <end position="329"/>
    </location>
</feature>
<sequence length="329" mass="37507">MFYPKQDLKTIYSKDNTLSAEHLLEIMNSTNTALENHRRQLLREYVTAEEQKLANDNKTPEEIQKHIASPEVFYKASSYADYKTSHMIEQHLTGQLGRKVKILNNCLSPLGYDRKNMILKGMYKISLLSEINSLIQDMDDNDFKELIEIIISCSHLKTDLTEQEQKQRQDAVATYVNETKGFSMEQVRETAEEMTGIDIANPIESLKKKFGADKPEGKQHIASMDEKLIQVLINPFNSYYFVLGALAVGLEGFIPPLIPILLIATAGKSLFSLVTEDKDKEGTVHSPFQEGVTRQPNTAEQQQNYTAMLERQKQEDREQQSTSHTSKKL</sequence>
<feature type="coiled-coil region" evidence="1">
    <location>
        <begin position="24"/>
        <end position="51"/>
    </location>
</feature>
<dbReference type="Proteomes" id="UP000293377">
    <property type="component" value="Unassembled WGS sequence"/>
</dbReference>